<dbReference type="InterPro" id="IPR039253">
    <property type="entry name" value="APLF"/>
</dbReference>
<dbReference type="STRING" id="28743.ENSCVAP00000010461"/>
<dbReference type="RefSeq" id="XP_015246323.1">
    <property type="nucleotide sequence ID" value="XM_015390837.1"/>
</dbReference>
<dbReference type="InterPro" id="IPR008984">
    <property type="entry name" value="SMAD_FHA_dom_sf"/>
</dbReference>
<accession>A0A3Q2CX40</accession>
<feature type="region of interest" description="Disordered" evidence="1">
    <location>
        <begin position="106"/>
        <end position="181"/>
    </location>
</feature>
<dbReference type="GO" id="GO:0035861">
    <property type="term" value="C:site of double-strand break"/>
    <property type="evidence" value="ECO:0007669"/>
    <property type="project" value="TreeGrafter"/>
</dbReference>
<dbReference type="PANTHER" id="PTHR21315:SF2">
    <property type="entry name" value="APRATAXIN AND PNK-LIKE FACTOR"/>
    <property type="match status" value="1"/>
</dbReference>
<dbReference type="GO" id="GO:0006302">
    <property type="term" value="P:double-strand break repair"/>
    <property type="evidence" value="ECO:0007669"/>
    <property type="project" value="InterPro"/>
</dbReference>
<dbReference type="CTD" id="200558"/>
<reference evidence="3" key="1">
    <citation type="submission" date="2025-08" db="UniProtKB">
        <authorList>
            <consortium name="Ensembl"/>
        </authorList>
    </citation>
    <scope>IDENTIFICATION</scope>
</reference>
<feature type="compositionally biased region" description="Acidic residues" evidence="1">
    <location>
        <begin position="385"/>
        <end position="405"/>
    </location>
</feature>
<keyword evidence="4" id="KW-1185">Reference proteome</keyword>
<organism evidence="3 4">
    <name type="scientific">Cyprinodon variegatus</name>
    <name type="common">Sheepshead minnow</name>
    <dbReference type="NCBI Taxonomy" id="28743"/>
    <lineage>
        <taxon>Eukaryota</taxon>
        <taxon>Metazoa</taxon>
        <taxon>Chordata</taxon>
        <taxon>Craniata</taxon>
        <taxon>Vertebrata</taxon>
        <taxon>Euteleostomi</taxon>
        <taxon>Actinopterygii</taxon>
        <taxon>Neopterygii</taxon>
        <taxon>Teleostei</taxon>
        <taxon>Neoteleostei</taxon>
        <taxon>Acanthomorphata</taxon>
        <taxon>Ovalentaria</taxon>
        <taxon>Atherinomorphae</taxon>
        <taxon>Cyprinodontiformes</taxon>
        <taxon>Cyprinodontidae</taxon>
        <taxon>Cyprinodon</taxon>
    </lineage>
</organism>
<protein>
    <submittedName>
        <fullName evidence="3">Aprataxin and PNKP like factor</fullName>
    </submittedName>
</protein>
<dbReference type="Gene3D" id="2.60.200.20">
    <property type="match status" value="1"/>
</dbReference>
<evidence type="ECO:0000256" key="1">
    <source>
        <dbReference type="SAM" id="MobiDB-lite"/>
    </source>
</evidence>
<feature type="compositionally biased region" description="Acidic residues" evidence="1">
    <location>
        <begin position="333"/>
        <end position="345"/>
    </location>
</feature>
<name>A0A3Q2CX40_CYPVA</name>
<feature type="domain" description="PBZ-type" evidence="2">
    <location>
        <begin position="307"/>
        <end position="332"/>
    </location>
</feature>
<evidence type="ECO:0000313" key="3">
    <source>
        <dbReference type="Ensembl" id="ENSCVAP00000010461.1"/>
    </source>
</evidence>
<dbReference type="Pfam" id="PF10283">
    <property type="entry name" value="zf-CCHH"/>
    <property type="match status" value="2"/>
</dbReference>
<dbReference type="SUPFAM" id="SSF49879">
    <property type="entry name" value="SMAD/FHA domain"/>
    <property type="match status" value="1"/>
</dbReference>
<dbReference type="InterPro" id="IPR019406">
    <property type="entry name" value="APLF_PBZ"/>
</dbReference>
<sequence length="438" mass="49075">MSGFGLVRVDSGDVVPLPPGETVLGRGPLLGISDTRVSRHHGLLENLNGQLRLKPTHLNPCFILSSLNDDPRPLERGSWHPLQHGDLFSLMPGRFIYRVEAVGGEESTLRNSQNLEEKEEEELPVPTGSIVEACPAVGPQQERISDPNGIQPGTGFKEDNSTRRPRNNKSEESPPAPRRRVLPAWMMAAAAPKVQPAVKKREQASASSATQAPPTISSLPTGVELHEEEEEERPRKKRRKMRGEEEHLPTETEVLSEEPDSRIQTKPSGPGVCSEADHPSMELDDEGPSQTSERISQKEEKLSDRVRTACPYGKDCYRKNPLHFQECSHPGDDDYEEEEEEEDGDRPECPYGTDCYRKNPLHRKEFKHTKKPARSTRNVTKNSPDEDVSEDDDSFINDDSDDLGNDSDYLPPRSDDSEQEDVQRLQKEAKVFLKKGGR</sequence>
<dbReference type="GO" id="GO:0005634">
    <property type="term" value="C:nucleus"/>
    <property type="evidence" value="ECO:0007669"/>
    <property type="project" value="TreeGrafter"/>
</dbReference>
<feature type="compositionally biased region" description="Basic and acidic residues" evidence="1">
    <location>
        <begin position="156"/>
        <end position="172"/>
    </location>
</feature>
<feature type="compositionally biased region" description="Basic residues" evidence="1">
    <location>
        <begin position="359"/>
        <end position="374"/>
    </location>
</feature>
<feature type="region of interest" description="Disordered" evidence="1">
    <location>
        <begin position="193"/>
        <end position="424"/>
    </location>
</feature>
<reference evidence="3" key="2">
    <citation type="submission" date="2025-09" db="UniProtKB">
        <authorList>
            <consortium name="Ensembl"/>
        </authorList>
    </citation>
    <scope>IDENTIFICATION</scope>
</reference>
<dbReference type="AlphaFoldDB" id="A0A3Q2CX40"/>
<dbReference type="GeneID" id="107094925"/>
<dbReference type="Ensembl" id="ENSCVAT00000017163.1">
    <property type="protein sequence ID" value="ENSCVAP00000010461.1"/>
    <property type="gene ID" value="ENSCVAG00000012593.1"/>
</dbReference>
<feature type="compositionally biased region" description="Low complexity" evidence="1">
    <location>
        <begin position="204"/>
        <end position="218"/>
    </location>
</feature>
<evidence type="ECO:0000313" key="4">
    <source>
        <dbReference type="Proteomes" id="UP000265020"/>
    </source>
</evidence>
<dbReference type="GeneTree" id="ENSGT00390000010591"/>
<dbReference type="OrthoDB" id="10256774at2759"/>
<dbReference type="KEGG" id="cvg:107094925"/>
<dbReference type="Proteomes" id="UP000265020">
    <property type="component" value="Unassembled WGS sequence"/>
</dbReference>
<evidence type="ECO:0000259" key="2">
    <source>
        <dbReference type="Pfam" id="PF10283"/>
    </source>
</evidence>
<proteinExistence type="predicted"/>
<feature type="domain" description="PBZ-type" evidence="2">
    <location>
        <begin position="346"/>
        <end position="371"/>
    </location>
</feature>
<dbReference type="GO" id="GO:0003906">
    <property type="term" value="F:DNA-(apurinic or apyrimidinic site) endonuclease activity"/>
    <property type="evidence" value="ECO:0007669"/>
    <property type="project" value="InterPro"/>
</dbReference>
<dbReference type="GO" id="GO:0008408">
    <property type="term" value="F:3'-5' exonuclease activity"/>
    <property type="evidence" value="ECO:0007669"/>
    <property type="project" value="InterPro"/>
</dbReference>
<dbReference type="PANTHER" id="PTHR21315">
    <property type="entry name" value="APRATAXIN AND PNK-LIKE FACTOR-RELATED"/>
    <property type="match status" value="1"/>
</dbReference>
<feature type="compositionally biased region" description="Basic and acidic residues" evidence="1">
    <location>
        <begin position="413"/>
        <end position="424"/>
    </location>
</feature>
<dbReference type="OMA" id="PCFYRSS"/>
<dbReference type="FunFam" id="2.60.200.20:FF:000061">
    <property type="entry name" value="Zgc:165656 protein"/>
    <property type="match status" value="1"/>
</dbReference>
<feature type="compositionally biased region" description="Basic and acidic residues" evidence="1">
    <location>
        <begin position="295"/>
        <end position="307"/>
    </location>
</feature>